<reference evidence="3" key="1">
    <citation type="submission" date="2025-08" db="UniProtKB">
        <authorList>
            <consortium name="RefSeq"/>
        </authorList>
    </citation>
    <scope>IDENTIFICATION</scope>
    <source>
        <tissue evidence="3">Whole sample</tissue>
    </source>
</reference>
<sequence>MENSSLCYKDGPQLPALNFTTTCISSGRYVTLYNERLIGVTYPNGYANGSIYTELCEVIVRGCQAPGVYGVNCTERCPTYCRDNVCHIQKGTCFGCVSGWMDTTCNKSCTNGYYSVDCTQQCFRHCKDSAVCNHVTGQCIGGCAAGWSGVMCDKVCKNETHGYNCVHTCSGNCLNDSPCNRLATVIKDVNRDIYIPCATNVR</sequence>
<keyword evidence="2" id="KW-1185">Reference proteome</keyword>
<name>A0A8B8C928_CRAVI</name>
<dbReference type="GO" id="GO:0005044">
    <property type="term" value="F:scavenger receptor activity"/>
    <property type="evidence" value="ECO:0007669"/>
    <property type="project" value="InterPro"/>
</dbReference>
<dbReference type="KEGG" id="cvn:111116564"/>
<dbReference type="AlphaFoldDB" id="A0A8B8C928"/>
<protein>
    <submittedName>
        <fullName evidence="3">Multiple epidermal growth factor-like domains protein 10</fullName>
    </submittedName>
</protein>
<gene>
    <name evidence="3" type="primary">LOC111116564</name>
</gene>
<keyword evidence="1" id="KW-0245">EGF-like domain</keyword>
<evidence type="ECO:0000313" key="3">
    <source>
        <dbReference type="RefSeq" id="XP_022311271.1"/>
    </source>
</evidence>
<dbReference type="RefSeq" id="XP_022311271.1">
    <property type="nucleotide sequence ID" value="XM_022455563.1"/>
</dbReference>
<dbReference type="Gene3D" id="2.170.300.10">
    <property type="entry name" value="Tie2 ligand-binding domain superfamily"/>
    <property type="match status" value="1"/>
</dbReference>
<accession>A0A8B8C928</accession>
<dbReference type="GeneID" id="111116564"/>
<dbReference type="InterPro" id="IPR042635">
    <property type="entry name" value="MEGF10/SREC1/2-like"/>
</dbReference>
<dbReference type="OrthoDB" id="10252017at2759"/>
<dbReference type="Proteomes" id="UP000694844">
    <property type="component" value="Chromosome 10"/>
</dbReference>
<dbReference type="PANTHER" id="PTHR24043:SF8">
    <property type="entry name" value="EGF-LIKE DOMAIN-CONTAINING PROTEIN"/>
    <property type="match status" value="1"/>
</dbReference>
<proteinExistence type="predicted"/>
<evidence type="ECO:0000256" key="1">
    <source>
        <dbReference type="ARBA" id="ARBA00022536"/>
    </source>
</evidence>
<dbReference type="PANTHER" id="PTHR24043">
    <property type="entry name" value="SCAVENGER RECEPTOR CLASS F"/>
    <property type="match status" value="1"/>
</dbReference>
<organism evidence="2 3">
    <name type="scientific">Crassostrea virginica</name>
    <name type="common">Eastern oyster</name>
    <dbReference type="NCBI Taxonomy" id="6565"/>
    <lineage>
        <taxon>Eukaryota</taxon>
        <taxon>Metazoa</taxon>
        <taxon>Spiralia</taxon>
        <taxon>Lophotrochozoa</taxon>
        <taxon>Mollusca</taxon>
        <taxon>Bivalvia</taxon>
        <taxon>Autobranchia</taxon>
        <taxon>Pteriomorphia</taxon>
        <taxon>Ostreida</taxon>
        <taxon>Ostreoidea</taxon>
        <taxon>Ostreidae</taxon>
        <taxon>Crassostrea</taxon>
    </lineage>
</organism>
<evidence type="ECO:0000313" key="2">
    <source>
        <dbReference type="Proteomes" id="UP000694844"/>
    </source>
</evidence>